<dbReference type="Proteomes" id="UP000499080">
    <property type="component" value="Unassembled WGS sequence"/>
</dbReference>
<protein>
    <submittedName>
        <fullName evidence="1">Uncharacterized protein</fullName>
    </submittedName>
</protein>
<sequence length="124" mass="14077">MICISDNIIQGVSKKRSRNERVGQAYRNKLFSQYNIGSEMKRAFATGGSFPDSNFNFHQTCSKLALQICKLAARLARQECKLETSLQKRRSHHATNLQQAFHVKLIANVTNTEYEENLGLELAT</sequence>
<comment type="caution">
    <text evidence="1">The sequence shown here is derived from an EMBL/GenBank/DDBJ whole genome shotgun (WGS) entry which is preliminary data.</text>
</comment>
<organism evidence="1 2">
    <name type="scientific">Araneus ventricosus</name>
    <name type="common">Orbweaver spider</name>
    <name type="synonym">Epeira ventricosa</name>
    <dbReference type="NCBI Taxonomy" id="182803"/>
    <lineage>
        <taxon>Eukaryota</taxon>
        <taxon>Metazoa</taxon>
        <taxon>Ecdysozoa</taxon>
        <taxon>Arthropoda</taxon>
        <taxon>Chelicerata</taxon>
        <taxon>Arachnida</taxon>
        <taxon>Araneae</taxon>
        <taxon>Araneomorphae</taxon>
        <taxon>Entelegynae</taxon>
        <taxon>Araneoidea</taxon>
        <taxon>Araneidae</taxon>
        <taxon>Araneus</taxon>
    </lineage>
</organism>
<proteinExistence type="predicted"/>
<dbReference type="AlphaFoldDB" id="A0A4Y2N0W1"/>
<evidence type="ECO:0000313" key="2">
    <source>
        <dbReference type="Proteomes" id="UP000499080"/>
    </source>
</evidence>
<name>A0A4Y2N0W1_ARAVE</name>
<dbReference type="EMBL" id="BGPR01008321">
    <property type="protein sequence ID" value="GBN33021.1"/>
    <property type="molecule type" value="Genomic_DNA"/>
</dbReference>
<reference evidence="1 2" key="1">
    <citation type="journal article" date="2019" name="Sci. Rep.">
        <title>Orb-weaving spider Araneus ventricosus genome elucidates the spidroin gene catalogue.</title>
        <authorList>
            <person name="Kono N."/>
            <person name="Nakamura H."/>
            <person name="Ohtoshi R."/>
            <person name="Moran D.A.P."/>
            <person name="Shinohara A."/>
            <person name="Yoshida Y."/>
            <person name="Fujiwara M."/>
            <person name="Mori M."/>
            <person name="Tomita M."/>
            <person name="Arakawa K."/>
        </authorList>
    </citation>
    <scope>NUCLEOTIDE SEQUENCE [LARGE SCALE GENOMIC DNA]</scope>
</reference>
<evidence type="ECO:0000313" key="1">
    <source>
        <dbReference type="EMBL" id="GBN33021.1"/>
    </source>
</evidence>
<keyword evidence="2" id="KW-1185">Reference proteome</keyword>
<accession>A0A4Y2N0W1</accession>
<gene>
    <name evidence="1" type="ORF">AVEN_101093_1</name>
</gene>